<dbReference type="Gene3D" id="3.20.20.30">
    <property type="entry name" value="Luciferase-like domain"/>
    <property type="match status" value="1"/>
</dbReference>
<evidence type="ECO:0000259" key="8">
    <source>
        <dbReference type="Pfam" id="PF00296"/>
    </source>
</evidence>
<feature type="binding site" evidence="6">
    <location>
        <position position="158"/>
    </location>
    <ligand>
        <name>FMN</name>
        <dbReference type="ChEBI" id="CHEBI:58210"/>
    </ligand>
</feature>
<keyword evidence="2 6" id="KW-0288">FMN</keyword>
<dbReference type="Pfam" id="PF00296">
    <property type="entry name" value="Bac_luciferase"/>
    <property type="match status" value="1"/>
</dbReference>
<dbReference type="InterPro" id="IPR051260">
    <property type="entry name" value="Diverse_substr_monoxygenases"/>
</dbReference>
<sequence>MPDHLLFNAFTMSTVSHLLHGLWTHPDSRHRDYADLGAWLELAALLDDADFDALFLADVAGVHETYGGSPAQAVLEGVQVPANDPSMLLSALAASTRRLGLVFTQSILQEPPFNFARRVSTLDHLSRGRVGWNIVTSHLSNAARNLGLDDLPDHDERYARAEEYTEVVYRLWEESWADDAVLADPSTGRYADPAKVRKINHAGTYYRVEGPHLCEPSPQRSPVLFQAGSSKAGREFAARHAEGVFIDAVTPLGAHEQIADIRARAGRHGRNPDDLLFFAGLSFVVGGTEAEAAGKDAEIRAHLSETAFAAQFSSAVGSDVTELGLDTPIRLIRTNTQQGWLTSLRESAPDQEWTLGTALTARMGRRVVGTPERIADQLAEWRAAGVDGVNVIAATTPGTYRDFIDGVLPELRRRGLARTEPTEEGLTLRERLFPGRPARLTANHPAGRRRLYPHRNHEEKAVS</sequence>
<comment type="similarity">
    <text evidence="5">Belongs to the NtaA/SnaA/DszA monooxygenase family.</text>
</comment>
<comment type="caution">
    <text evidence="9">The sequence shown here is derived from an EMBL/GenBank/DDBJ whole genome shotgun (WGS) entry which is preliminary data.</text>
</comment>
<feature type="binding site" evidence="6">
    <location>
        <position position="154"/>
    </location>
    <ligand>
        <name>FMN</name>
        <dbReference type="ChEBI" id="CHEBI:58210"/>
    </ligand>
</feature>
<keyword evidence="1 6" id="KW-0285">Flavoprotein</keyword>
<dbReference type="AlphaFoldDB" id="A0A7W9GG69"/>
<name>A0A7W9GG69_9ACTN</name>
<proteinExistence type="inferred from homology"/>
<keyword evidence="4 9" id="KW-0503">Monooxygenase</keyword>
<evidence type="ECO:0000256" key="2">
    <source>
        <dbReference type="ARBA" id="ARBA00022643"/>
    </source>
</evidence>
<dbReference type="Proteomes" id="UP000579153">
    <property type="component" value="Unassembled WGS sequence"/>
</dbReference>
<evidence type="ECO:0000256" key="3">
    <source>
        <dbReference type="ARBA" id="ARBA00023002"/>
    </source>
</evidence>
<feature type="binding site" evidence="6">
    <location>
        <position position="229"/>
    </location>
    <ligand>
        <name>FMN</name>
        <dbReference type="ChEBI" id="CHEBI:58210"/>
    </ligand>
</feature>
<evidence type="ECO:0000256" key="5">
    <source>
        <dbReference type="ARBA" id="ARBA00033748"/>
    </source>
</evidence>
<dbReference type="GO" id="GO:0016705">
    <property type="term" value="F:oxidoreductase activity, acting on paired donors, with incorporation or reduction of molecular oxygen"/>
    <property type="evidence" value="ECO:0007669"/>
    <property type="project" value="InterPro"/>
</dbReference>
<dbReference type="RefSeq" id="WP_221519949.1">
    <property type="nucleotide sequence ID" value="NZ_JACHMB010000001.1"/>
</dbReference>
<dbReference type="PANTHER" id="PTHR30011">
    <property type="entry name" value="ALKANESULFONATE MONOOXYGENASE-RELATED"/>
    <property type="match status" value="1"/>
</dbReference>
<gene>
    <name evidence="9" type="ORF">HD596_009998</name>
</gene>
<keyword evidence="10" id="KW-1185">Reference proteome</keyword>
<evidence type="ECO:0000256" key="4">
    <source>
        <dbReference type="ARBA" id="ARBA00023033"/>
    </source>
</evidence>
<feature type="binding site" evidence="6">
    <location>
        <position position="58"/>
    </location>
    <ligand>
        <name>FMN</name>
        <dbReference type="ChEBI" id="CHEBI:58210"/>
    </ligand>
</feature>
<evidence type="ECO:0000313" key="10">
    <source>
        <dbReference type="Proteomes" id="UP000579153"/>
    </source>
</evidence>
<keyword evidence="3" id="KW-0560">Oxidoreductase</keyword>
<evidence type="ECO:0000256" key="1">
    <source>
        <dbReference type="ARBA" id="ARBA00022630"/>
    </source>
</evidence>
<reference evidence="9 10" key="1">
    <citation type="submission" date="2020-08" db="EMBL/GenBank/DDBJ databases">
        <title>Sequencing the genomes of 1000 actinobacteria strains.</title>
        <authorList>
            <person name="Klenk H.-P."/>
        </authorList>
    </citation>
    <scope>NUCLEOTIDE SEQUENCE [LARGE SCALE GENOMIC DNA]</scope>
    <source>
        <strain evidence="9 10">DSM 45507</strain>
    </source>
</reference>
<evidence type="ECO:0000256" key="7">
    <source>
        <dbReference type="SAM" id="MobiDB-lite"/>
    </source>
</evidence>
<dbReference type="InterPro" id="IPR011251">
    <property type="entry name" value="Luciferase-like_dom"/>
</dbReference>
<dbReference type="GO" id="GO:0004497">
    <property type="term" value="F:monooxygenase activity"/>
    <property type="evidence" value="ECO:0007669"/>
    <property type="project" value="UniProtKB-KW"/>
</dbReference>
<feature type="domain" description="Luciferase-like" evidence="8">
    <location>
        <begin position="25"/>
        <end position="387"/>
    </location>
</feature>
<dbReference type="SUPFAM" id="SSF51679">
    <property type="entry name" value="Bacterial luciferase-like"/>
    <property type="match status" value="1"/>
</dbReference>
<evidence type="ECO:0000256" key="6">
    <source>
        <dbReference type="PIRSR" id="PIRSR000337-1"/>
    </source>
</evidence>
<dbReference type="PANTHER" id="PTHR30011:SF16">
    <property type="entry name" value="C2H2 FINGER DOMAIN TRANSCRIPTION FACTOR (EUROFUNG)-RELATED"/>
    <property type="match status" value="1"/>
</dbReference>
<feature type="binding site" evidence="6">
    <location>
        <position position="230"/>
    </location>
    <ligand>
        <name>FMN</name>
        <dbReference type="ChEBI" id="CHEBI:58210"/>
    </ligand>
</feature>
<dbReference type="PIRSF" id="PIRSF000337">
    <property type="entry name" value="NTA_MOA"/>
    <property type="match status" value="1"/>
</dbReference>
<feature type="region of interest" description="Disordered" evidence="7">
    <location>
        <begin position="435"/>
        <end position="463"/>
    </location>
</feature>
<dbReference type="InterPro" id="IPR036661">
    <property type="entry name" value="Luciferase-like_sf"/>
</dbReference>
<feature type="binding site" evidence="6">
    <location>
        <position position="104"/>
    </location>
    <ligand>
        <name>FMN</name>
        <dbReference type="ChEBI" id="CHEBI:58210"/>
    </ligand>
</feature>
<dbReference type="EMBL" id="JACHMB010000001">
    <property type="protein sequence ID" value="MBB5783242.1"/>
    <property type="molecule type" value="Genomic_DNA"/>
</dbReference>
<evidence type="ECO:0000313" key="9">
    <source>
        <dbReference type="EMBL" id="MBB5783242.1"/>
    </source>
</evidence>
<protein>
    <submittedName>
        <fullName evidence="9">FMN-dependent oxidoreductase (Nitrilotriacetate monooxygenase family)</fullName>
    </submittedName>
</protein>
<organism evidence="9 10">
    <name type="scientific">Nonomuraea jabiensis</name>
    <dbReference type="NCBI Taxonomy" id="882448"/>
    <lineage>
        <taxon>Bacteria</taxon>
        <taxon>Bacillati</taxon>
        <taxon>Actinomycetota</taxon>
        <taxon>Actinomycetes</taxon>
        <taxon>Streptosporangiales</taxon>
        <taxon>Streptosporangiaceae</taxon>
        <taxon>Nonomuraea</taxon>
    </lineage>
</organism>
<accession>A0A7W9GG69</accession>
<dbReference type="InterPro" id="IPR016215">
    <property type="entry name" value="NTA_MOA"/>
</dbReference>
<dbReference type="NCBIfam" id="TIGR03860">
    <property type="entry name" value="FMN_nitrolo"/>
    <property type="match status" value="1"/>
</dbReference>